<accession>A0AAD7M9M7</accession>
<comment type="caution">
    <text evidence="1">The sequence shown here is derived from an EMBL/GenBank/DDBJ whole genome shotgun (WGS) entry which is preliminary data.</text>
</comment>
<name>A0AAD7M9M7_MYCRO</name>
<dbReference type="EMBL" id="JARKIE010000006">
    <property type="protein sequence ID" value="KAJ7706966.1"/>
    <property type="molecule type" value="Genomic_DNA"/>
</dbReference>
<evidence type="ECO:0000313" key="1">
    <source>
        <dbReference type="EMBL" id="KAJ7706966.1"/>
    </source>
</evidence>
<dbReference type="Proteomes" id="UP001221757">
    <property type="component" value="Unassembled WGS sequence"/>
</dbReference>
<dbReference type="AlphaFoldDB" id="A0AAD7M9M7"/>
<protein>
    <submittedName>
        <fullName evidence="1">Uncharacterized protein</fullName>
    </submittedName>
</protein>
<evidence type="ECO:0000313" key="2">
    <source>
        <dbReference type="Proteomes" id="UP001221757"/>
    </source>
</evidence>
<feature type="non-terminal residue" evidence="1">
    <location>
        <position position="109"/>
    </location>
</feature>
<keyword evidence="2" id="KW-1185">Reference proteome</keyword>
<organism evidence="1 2">
    <name type="scientific">Mycena rosella</name>
    <name type="common">Pink bonnet</name>
    <name type="synonym">Agaricus rosellus</name>
    <dbReference type="NCBI Taxonomy" id="1033263"/>
    <lineage>
        <taxon>Eukaryota</taxon>
        <taxon>Fungi</taxon>
        <taxon>Dikarya</taxon>
        <taxon>Basidiomycota</taxon>
        <taxon>Agaricomycotina</taxon>
        <taxon>Agaricomycetes</taxon>
        <taxon>Agaricomycetidae</taxon>
        <taxon>Agaricales</taxon>
        <taxon>Marasmiineae</taxon>
        <taxon>Mycenaceae</taxon>
        <taxon>Mycena</taxon>
    </lineage>
</organism>
<reference evidence="1" key="1">
    <citation type="submission" date="2023-03" db="EMBL/GenBank/DDBJ databases">
        <title>Massive genome expansion in bonnet fungi (Mycena s.s.) driven by repeated elements and novel gene families across ecological guilds.</title>
        <authorList>
            <consortium name="Lawrence Berkeley National Laboratory"/>
            <person name="Harder C.B."/>
            <person name="Miyauchi S."/>
            <person name="Viragh M."/>
            <person name="Kuo A."/>
            <person name="Thoen E."/>
            <person name="Andreopoulos B."/>
            <person name="Lu D."/>
            <person name="Skrede I."/>
            <person name="Drula E."/>
            <person name="Henrissat B."/>
            <person name="Morin E."/>
            <person name="Kohler A."/>
            <person name="Barry K."/>
            <person name="LaButti K."/>
            <person name="Morin E."/>
            <person name="Salamov A."/>
            <person name="Lipzen A."/>
            <person name="Mereny Z."/>
            <person name="Hegedus B."/>
            <person name="Baldrian P."/>
            <person name="Stursova M."/>
            <person name="Weitz H."/>
            <person name="Taylor A."/>
            <person name="Grigoriev I.V."/>
            <person name="Nagy L.G."/>
            <person name="Martin F."/>
            <person name="Kauserud H."/>
        </authorList>
    </citation>
    <scope>NUCLEOTIDE SEQUENCE</scope>
    <source>
        <strain evidence="1">CBHHK067</strain>
    </source>
</reference>
<proteinExistence type="predicted"/>
<sequence length="109" mass="12254">MAGVPHEVVEWMSWRFEGRQTRLVFDDYISEGFPILDGLDQGDPCSVIFANSPLAWIDPHSGIYIDDYHLLAIAKALRAACDMIIQRVMEEGGVNDWAQTHNSKFSAAK</sequence>
<gene>
    <name evidence="1" type="ORF">B0H17DRAFT_860423</name>
</gene>